<dbReference type="InterPro" id="IPR029069">
    <property type="entry name" value="HotDog_dom_sf"/>
</dbReference>
<gene>
    <name evidence="3" type="ORF">ACRE_056050</name>
</gene>
<dbReference type="AlphaFoldDB" id="A0A086T2L9"/>
<evidence type="ECO:0000313" key="3">
    <source>
        <dbReference type="EMBL" id="KFH43601.1"/>
    </source>
</evidence>
<dbReference type="EMBL" id="JPKY01000065">
    <property type="protein sequence ID" value="KFH43601.1"/>
    <property type="molecule type" value="Genomic_DNA"/>
</dbReference>
<feature type="domain" description="Thioesterase" evidence="2">
    <location>
        <begin position="372"/>
        <end position="449"/>
    </location>
</feature>
<feature type="compositionally biased region" description="Basic and acidic residues" evidence="1">
    <location>
        <begin position="312"/>
        <end position="321"/>
    </location>
</feature>
<dbReference type="PANTHER" id="PTHR47260">
    <property type="entry name" value="UPF0644 PROTEIN PB2B4.06"/>
    <property type="match status" value="1"/>
</dbReference>
<dbReference type="OrthoDB" id="506431at2759"/>
<feature type="region of interest" description="Disordered" evidence="1">
    <location>
        <begin position="296"/>
        <end position="323"/>
    </location>
</feature>
<comment type="caution">
    <text evidence="3">The sequence shown here is derived from an EMBL/GenBank/DDBJ whole genome shotgun (WGS) entry which is preliminary data.</text>
</comment>
<sequence length="466" mass="51725">MANIPDLIRTGVSIVRISRTLRKISQTLPHLNREISRSVLVLESSGMTIKTTFSTLEELRAAESQATLWKHMDKLGVLEHLSKAAKAATARLRELPDRLRALHSRFKMWTSVKWMEEKQDFDDIGHTLEQVKLSASLLMQTAIRLLLNSLEDNEKLAGSFRKVQDHVINTEKYDEEPFLEMLDSLTELVAKYKDRARRHQAETQIANTPAAARHSSVPAMAGEAVSPQRRSTTTRKHTTQPAPSRTESQDLDIVKPHTPDSLQAARSRRDSSASSSVTYFRSIPWCAAHLNAANITISDPPAPRKPSSAPLRKPETPEGKPRAGQLWSVTLNTPDTFPYWLTFHAEPADPTALVAELKGLLRIERGVTGFPGVAHGGIVTTILDELLGHVLAVNRRRGALSKLPSMTAGLETRYLRPVPVPGTLLVVARITGIEGRKTFTKGWIEDEAGNRLAEAEAMFLTLKPRV</sequence>
<evidence type="ECO:0000256" key="1">
    <source>
        <dbReference type="SAM" id="MobiDB-lite"/>
    </source>
</evidence>
<dbReference type="SUPFAM" id="SSF54637">
    <property type="entry name" value="Thioesterase/thiol ester dehydrase-isomerase"/>
    <property type="match status" value="1"/>
</dbReference>
<dbReference type="InterPro" id="IPR052061">
    <property type="entry name" value="PTE-AB_protein"/>
</dbReference>
<dbReference type="Gene3D" id="3.10.129.10">
    <property type="entry name" value="Hotdog Thioesterase"/>
    <property type="match status" value="1"/>
</dbReference>
<evidence type="ECO:0000259" key="2">
    <source>
        <dbReference type="Pfam" id="PF03061"/>
    </source>
</evidence>
<reference evidence="4" key="1">
    <citation type="journal article" date="2014" name="Genome Announc.">
        <title>Genome sequence and annotation of Acremonium chrysogenum, producer of the beta-lactam antibiotic cephalosporin C.</title>
        <authorList>
            <person name="Terfehr D."/>
            <person name="Dahlmann T.A."/>
            <person name="Specht T."/>
            <person name="Zadra I."/>
            <person name="Kuernsteiner H."/>
            <person name="Kueck U."/>
        </authorList>
    </citation>
    <scope>NUCLEOTIDE SEQUENCE [LARGE SCALE GENOMIC DNA]</scope>
    <source>
        <strain evidence="4">ATCC 11550 / CBS 779.69 / DSM 880 / IAM 14645 / JCM 23072 / IMI 49137</strain>
    </source>
</reference>
<dbReference type="InterPro" id="IPR006683">
    <property type="entry name" value="Thioestr_dom"/>
</dbReference>
<accession>A0A086T2L9</accession>
<dbReference type="Pfam" id="PF03061">
    <property type="entry name" value="4HBT"/>
    <property type="match status" value="1"/>
</dbReference>
<keyword evidence="4" id="KW-1185">Reference proteome</keyword>
<dbReference type="CDD" id="cd03443">
    <property type="entry name" value="PaaI_thioesterase"/>
    <property type="match status" value="1"/>
</dbReference>
<dbReference type="HOGENOM" id="CLU_586541_0_0_1"/>
<organism evidence="3 4">
    <name type="scientific">Hapsidospora chrysogenum (strain ATCC 11550 / CBS 779.69 / DSM 880 / IAM 14645 / JCM 23072 / IMI 49137)</name>
    <name type="common">Acremonium chrysogenum</name>
    <dbReference type="NCBI Taxonomy" id="857340"/>
    <lineage>
        <taxon>Eukaryota</taxon>
        <taxon>Fungi</taxon>
        <taxon>Dikarya</taxon>
        <taxon>Ascomycota</taxon>
        <taxon>Pezizomycotina</taxon>
        <taxon>Sordariomycetes</taxon>
        <taxon>Hypocreomycetidae</taxon>
        <taxon>Hypocreales</taxon>
        <taxon>Bionectriaceae</taxon>
        <taxon>Hapsidospora</taxon>
    </lineage>
</organism>
<proteinExistence type="predicted"/>
<protein>
    <submittedName>
        <fullName evidence="3">Acyl-coenzyme A thioesterase-like protein</fullName>
    </submittedName>
</protein>
<feature type="region of interest" description="Disordered" evidence="1">
    <location>
        <begin position="200"/>
        <end position="273"/>
    </location>
</feature>
<name>A0A086T2L9_HAPC1</name>
<dbReference type="Proteomes" id="UP000029964">
    <property type="component" value="Unassembled WGS sequence"/>
</dbReference>
<dbReference type="PANTHER" id="PTHR47260:SF6">
    <property type="entry name" value="THIOESTERASE DOMAIN-CONTAINING PROTEIN"/>
    <property type="match status" value="1"/>
</dbReference>
<evidence type="ECO:0000313" key="4">
    <source>
        <dbReference type="Proteomes" id="UP000029964"/>
    </source>
</evidence>
<dbReference type="STRING" id="857340.A0A086T2L9"/>